<accession>A0A0V1EHY9</accession>
<dbReference type="EMBL" id="JYDR01000034">
    <property type="protein sequence ID" value="KRY73408.1"/>
    <property type="molecule type" value="Genomic_DNA"/>
</dbReference>
<reference evidence="1 2" key="1">
    <citation type="submission" date="2015-01" db="EMBL/GenBank/DDBJ databases">
        <title>Evolution of Trichinella species and genotypes.</title>
        <authorList>
            <person name="Korhonen P.K."/>
            <person name="Edoardo P."/>
            <person name="Giuseppe L.R."/>
            <person name="Gasser R.B."/>
        </authorList>
    </citation>
    <scope>NUCLEOTIDE SEQUENCE [LARGE SCALE GENOMIC DNA]</scope>
    <source>
        <strain evidence="1">ISS13</strain>
    </source>
</reference>
<evidence type="ECO:0000313" key="2">
    <source>
        <dbReference type="Proteomes" id="UP000054632"/>
    </source>
</evidence>
<dbReference type="AlphaFoldDB" id="A0A0V1EHY9"/>
<proteinExistence type="predicted"/>
<protein>
    <submittedName>
        <fullName evidence="1">Uncharacterized protein</fullName>
    </submittedName>
</protein>
<organism evidence="1 2">
    <name type="scientific">Trichinella pseudospiralis</name>
    <name type="common">Parasitic roundworm</name>
    <dbReference type="NCBI Taxonomy" id="6337"/>
    <lineage>
        <taxon>Eukaryota</taxon>
        <taxon>Metazoa</taxon>
        <taxon>Ecdysozoa</taxon>
        <taxon>Nematoda</taxon>
        <taxon>Enoplea</taxon>
        <taxon>Dorylaimia</taxon>
        <taxon>Trichinellida</taxon>
        <taxon>Trichinellidae</taxon>
        <taxon>Trichinella</taxon>
    </lineage>
</organism>
<evidence type="ECO:0000313" key="1">
    <source>
        <dbReference type="EMBL" id="KRY73408.1"/>
    </source>
</evidence>
<dbReference type="Proteomes" id="UP000054632">
    <property type="component" value="Unassembled WGS sequence"/>
</dbReference>
<sequence length="75" mass="8575">MVAVGVGGAKLKCREKRLYTVNFLCQSTRLVAQILWKNTLRRVLTKSVFCCGTFCQIKRRRIEDGREGPEDDVRG</sequence>
<comment type="caution">
    <text evidence="1">The sequence shown here is derived from an EMBL/GenBank/DDBJ whole genome shotgun (WGS) entry which is preliminary data.</text>
</comment>
<name>A0A0V1EHY9_TRIPS</name>
<gene>
    <name evidence="1" type="ORF">T4A_3033</name>
</gene>